<dbReference type="Proteomes" id="UP000236592">
    <property type="component" value="Chromosome"/>
</dbReference>
<keyword evidence="2" id="KW-0813">Transport</keyword>
<evidence type="ECO:0000256" key="2">
    <source>
        <dbReference type="ARBA" id="ARBA00022448"/>
    </source>
</evidence>
<dbReference type="InterPro" id="IPR036737">
    <property type="entry name" value="OmpA-like_sf"/>
</dbReference>
<dbReference type="EMBL" id="CP025938">
    <property type="protein sequence ID" value="AUS05804.1"/>
    <property type="molecule type" value="Genomic_DNA"/>
</dbReference>
<evidence type="ECO:0000256" key="6">
    <source>
        <dbReference type="ARBA" id="ARBA00023114"/>
    </source>
</evidence>
<proteinExistence type="predicted"/>
<name>A0A2I7SIX3_9FLAO</name>
<dbReference type="Gene3D" id="2.40.160.20">
    <property type="match status" value="1"/>
</dbReference>
<dbReference type="SUPFAM" id="SSF103088">
    <property type="entry name" value="OmpA-like"/>
    <property type="match status" value="1"/>
</dbReference>
<dbReference type="InterPro" id="IPR011250">
    <property type="entry name" value="OMP/PagP_B-barrel"/>
</dbReference>
<keyword evidence="5" id="KW-0406">Ion transport</keyword>
<keyword evidence="13" id="KW-1185">Reference proteome</keyword>
<dbReference type="PROSITE" id="PS51123">
    <property type="entry name" value="OMPA_2"/>
    <property type="match status" value="1"/>
</dbReference>
<dbReference type="InterPro" id="IPR006664">
    <property type="entry name" value="OMP_bac"/>
</dbReference>
<dbReference type="Pfam" id="PF00691">
    <property type="entry name" value="OmpA"/>
    <property type="match status" value="1"/>
</dbReference>
<evidence type="ECO:0000256" key="8">
    <source>
        <dbReference type="ARBA" id="ARBA00023237"/>
    </source>
</evidence>
<keyword evidence="3" id="KW-1134">Transmembrane beta strand</keyword>
<evidence type="ECO:0000259" key="11">
    <source>
        <dbReference type="PROSITE" id="PS51123"/>
    </source>
</evidence>
<evidence type="ECO:0000256" key="10">
    <source>
        <dbReference type="SAM" id="SignalP"/>
    </source>
</evidence>
<keyword evidence="10" id="KW-0732">Signal</keyword>
<comment type="subcellular location">
    <subcellularLocation>
        <location evidence="1">Cell outer membrane</location>
        <topology evidence="1">Multi-pass membrane protein</topology>
    </subcellularLocation>
</comment>
<evidence type="ECO:0000313" key="13">
    <source>
        <dbReference type="Proteomes" id="UP000236592"/>
    </source>
</evidence>
<feature type="signal peptide" evidence="10">
    <location>
        <begin position="1"/>
        <end position="22"/>
    </location>
</feature>
<dbReference type="GO" id="GO:0046930">
    <property type="term" value="C:pore complex"/>
    <property type="evidence" value="ECO:0007669"/>
    <property type="project" value="UniProtKB-KW"/>
</dbReference>
<dbReference type="PANTHER" id="PTHR30329">
    <property type="entry name" value="STATOR ELEMENT OF FLAGELLAR MOTOR COMPLEX"/>
    <property type="match status" value="1"/>
</dbReference>
<feature type="domain" description="OmpA-like" evidence="11">
    <location>
        <begin position="243"/>
        <end position="364"/>
    </location>
</feature>
<sequence length="364" mass="40699">MKKIYLFSLLMLAMGSLSTITAQSSGESKESGWFFGLGYNFIDDSGSAGKDAFKFDNWHSTAYPNRLNIGYNLGSGFAIQAIGTINTLKEGKPAQGMILTEDEDYWAVDGMLSYQLNKFFTKQGWFDPYLQVGMGGSSLINNRVLTFNAGAGSNFWLSDNFAINLNTMGKWGINKDDKGNNHIQHAAGIVFKPGLFAKKKPAPVPPPVEEEIVSEPEPVVEPTPVVEATPEPEVDEEAILRENMESDLSELRRVYYHFDSATLTSEDKDIVDELVEYMNKYPTAVLDIKSHADSRGAKDYNLDLSQKRSQSILDYAVSKGIDRSRFKSEGFGETQLNNHCSDSVKCTSAEHRENRRTDYELIWK</sequence>
<dbReference type="GO" id="GO:0006811">
    <property type="term" value="P:monoatomic ion transport"/>
    <property type="evidence" value="ECO:0007669"/>
    <property type="project" value="UniProtKB-KW"/>
</dbReference>
<accession>A0A2I7SIX3</accession>
<dbReference type="InterPro" id="IPR050330">
    <property type="entry name" value="Bact_OuterMem_StrucFunc"/>
</dbReference>
<dbReference type="AlphaFoldDB" id="A0A2I7SIX3"/>
<evidence type="ECO:0000256" key="5">
    <source>
        <dbReference type="ARBA" id="ARBA00023065"/>
    </source>
</evidence>
<keyword evidence="8" id="KW-0998">Cell outer membrane</keyword>
<keyword evidence="7 9" id="KW-0472">Membrane</keyword>
<keyword evidence="6" id="KW-0626">Porin</keyword>
<feature type="chain" id="PRO_5014387228" description="OmpA-like domain-containing protein" evidence="10">
    <location>
        <begin position="23"/>
        <end position="364"/>
    </location>
</feature>
<evidence type="ECO:0000256" key="7">
    <source>
        <dbReference type="ARBA" id="ARBA00023136"/>
    </source>
</evidence>
<dbReference type="CDD" id="cd07185">
    <property type="entry name" value="OmpA_C-like"/>
    <property type="match status" value="1"/>
</dbReference>
<dbReference type="GO" id="GO:0009279">
    <property type="term" value="C:cell outer membrane"/>
    <property type="evidence" value="ECO:0007669"/>
    <property type="project" value="UniProtKB-SubCell"/>
</dbReference>
<evidence type="ECO:0000256" key="9">
    <source>
        <dbReference type="PROSITE-ProRule" id="PRU00473"/>
    </source>
</evidence>
<evidence type="ECO:0000313" key="12">
    <source>
        <dbReference type="EMBL" id="AUS05804.1"/>
    </source>
</evidence>
<dbReference type="OrthoDB" id="9782229at2"/>
<dbReference type="SUPFAM" id="SSF56925">
    <property type="entry name" value="OMPA-like"/>
    <property type="match status" value="1"/>
</dbReference>
<dbReference type="GO" id="GO:0015288">
    <property type="term" value="F:porin activity"/>
    <property type="evidence" value="ECO:0007669"/>
    <property type="project" value="UniProtKB-KW"/>
</dbReference>
<evidence type="ECO:0000256" key="1">
    <source>
        <dbReference type="ARBA" id="ARBA00004571"/>
    </source>
</evidence>
<organism evidence="12 13">
    <name type="scientific">Pseudotamlana carrageenivorans</name>
    <dbReference type="NCBI Taxonomy" id="2069432"/>
    <lineage>
        <taxon>Bacteria</taxon>
        <taxon>Pseudomonadati</taxon>
        <taxon>Bacteroidota</taxon>
        <taxon>Flavobacteriia</taxon>
        <taxon>Flavobacteriales</taxon>
        <taxon>Flavobacteriaceae</taxon>
        <taxon>Pseudotamlana</taxon>
    </lineage>
</organism>
<gene>
    <name evidence="12" type="ORF">C1A40_10180</name>
</gene>
<keyword evidence="4" id="KW-0812">Transmembrane</keyword>
<reference evidence="13" key="1">
    <citation type="submission" date="2018-01" db="EMBL/GenBank/DDBJ databases">
        <title>Complete genome of Tamlana sp. UJ94.</title>
        <authorList>
            <person name="Jung J."/>
            <person name="Chung D."/>
            <person name="Bae S.S."/>
            <person name="Baek K."/>
        </authorList>
    </citation>
    <scope>NUCLEOTIDE SEQUENCE [LARGE SCALE GENOMIC DNA]</scope>
    <source>
        <strain evidence="13">UJ94</strain>
    </source>
</reference>
<dbReference type="RefSeq" id="WP_102995806.1">
    <property type="nucleotide sequence ID" value="NZ_CP025938.1"/>
</dbReference>
<dbReference type="KEGG" id="taj:C1A40_10180"/>
<dbReference type="InterPro" id="IPR006665">
    <property type="entry name" value="OmpA-like"/>
</dbReference>
<evidence type="ECO:0000256" key="3">
    <source>
        <dbReference type="ARBA" id="ARBA00022452"/>
    </source>
</evidence>
<protein>
    <recommendedName>
        <fullName evidence="11">OmpA-like domain-containing protein</fullName>
    </recommendedName>
</protein>
<dbReference type="PRINTS" id="PR01021">
    <property type="entry name" value="OMPADOMAIN"/>
</dbReference>
<dbReference type="Gene3D" id="3.30.1330.60">
    <property type="entry name" value="OmpA-like domain"/>
    <property type="match status" value="1"/>
</dbReference>
<dbReference type="PANTHER" id="PTHR30329:SF21">
    <property type="entry name" value="LIPOPROTEIN YIAD-RELATED"/>
    <property type="match status" value="1"/>
</dbReference>
<evidence type="ECO:0000256" key="4">
    <source>
        <dbReference type="ARBA" id="ARBA00022692"/>
    </source>
</evidence>